<reference evidence="1" key="1">
    <citation type="submission" date="2018-06" db="EMBL/GenBank/DDBJ databases">
        <authorList>
            <person name="Zhirakovskaya E."/>
        </authorList>
    </citation>
    <scope>NUCLEOTIDE SEQUENCE</scope>
</reference>
<proteinExistence type="predicted"/>
<accession>A0A3B0XYV8</accession>
<name>A0A3B0XYV8_9ZZZZ</name>
<sequence length="272" mass="31491">MKVIRKVLKPILVATTLASALLTSSAFARTFDVKIPISRALNAFNIALNGVKIHLNTLGPKRGTSWYRNTSFVSIYGRRFNINIRDIPERSITRRRKWRVYINNVNSKSIRTSLSQNRINLNIQFESEGREIVGRCLYDPPGRRRSWRECRNRFSRDAHVNDARVKISFIPTAKSGTISLRNVTAKVDFNLRPTTRLCKLIKRKCESISNSIKNITTREIQRKLVSVISQRQFDLASRIRRANGFINFVRPGWRINRVRIIPRFLVVNVTTP</sequence>
<dbReference type="AlphaFoldDB" id="A0A3B0XYV8"/>
<organism evidence="1">
    <name type="scientific">hydrothermal vent metagenome</name>
    <dbReference type="NCBI Taxonomy" id="652676"/>
    <lineage>
        <taxon>unclassified sequences</taxon>
        <taxon>metagenomes</taxon>
        <taxon>ecological metagenomes</taxon>
    </lineage>
</organism>
<protein>
    <submittedName>
        <fullName evidence="1">Uncharacterized protein</fullName>
    </submittedName>
</protein>
<gene>
    <name evidence="1" type="ORF">MNBD_GAMMA12-883</name>
</gene>
<evidence type="ECO:0000313" key="1">
    <source>
        <dbReference type="EMBL" id="VAW73585.1"/>
    </source>
</evidence>
<dbReference type="EMBL" id="UOFL01000046">
    <property type="protein sequence ID" value="VAW73585.1"/>
    <property type="molecule type" value="Genomic_DNA"/>
</dbReference>